<feature type="signal peptide" evidence="1">
    <location>
        <begin position="1"/>
        <end position="30"/>
    </location>
</feature>
<feature type="chain" id="PRO_5002371170" description="Knottin scorpion toxin-like domain-containing protein" evidence="1">
    <location>
        <begin position="31"/>
        <end position="103"/>
    </location>
</feature>
<dbReference type="Proteomes" id="UP000008022">
    <property type="component" value="Unassembled WGS sequence"/>
</dbReference>
<proteinExistence type="predicted"/>
<evidence type="ECO:0000256" key="1">
    <source>
        <dbReference type="SAM" id="SignalP"/>
    </source>
</evidence>
<dbReference type="HOGENOM" id="CLU_2430850_0_0_1"/>
<name>A0A0E0QAX5_ORYRU</name>
<evidence type="ECO:0008006" key="4">
    <source>
        <dbReference type="Google" id="ProtNLM"/>
    </source>
</evidence>
<accession>A0A0E0QAX5</accession>
<sequence>MALLKCNGSRASSLVTLLLIAALLFPAVCYAPLYPTGFTDVEAKTVCQETEYGCTQEKCHQMCLGDGRTVASQYCRHYDTQCCCTYELQANDNDKMDDGRLHA</sequence>
<keyword evidence="1" id="KW-0732">Signal</keyword>
<dbReference type="EnsemblPlants" id="ORUFI07G22390.1">
    <property type="protein sequence ID" value="ORUFI07G22390.1"/>
    <property type="gene ID" value="ORUFI07G22390"/>
</dbReference>
<protein>
    <recommendedName>
        <fullName evidence="4">Knottin scorpion toxin-like domain-containing protein</fullName>
    </recommendedName>
</protein>
<organism evidence="2 3">
    <name type="scientific">Oryza rufipogon</name>
    <name type="common">Brownbeard rice</name>
    <name type="synonym">Asian wild rice</name>
    <dbReference type="NCBI Taxonomy" id="4529"/>
    <lineage>
        <taxon>Eukaryota</taxon>
        <taxon>Viridiplantae</taxon>
        <taxon>Streptophyta</taxon>
        <taxon>Embryophyta</taxon>
        <taxon>Tracheophyta</taxon>
        <taxon>Spermatophyta</taxon>
        <taxon>Magnoliopsida</taxon>
        <taxon>Liliopsida</taxon>
        <taxon>Poales</taxon>
        <taxon>Poaceae</taxon>
        <taxon>BOP clade</taxon>
        <taxon>Oryzoideae</taxon>
        <taxon>Oryzeae</taxon>
        <taxon>Oryzinae</taxon>
        <taxon>Oryza</taxon>
    </lineage>
</organism>
<reference evidence="2" key="2">
    <citation type="submission" date="2015-06" db="UniProtKB">
        <authorList>
            <consortium name="EnsemblPlants"/>
        </authorList>
    </citation>
    <scope>IDENTIFICATION</scope>
</reference>
<evidence type="ECO:0000313" key="3">
    <source>
        <dbReference type="Proteomes" id="UP000008022"/>
    </source>
</evidence>
<keyword evidence="3" id="KW-1185">Reference proteome</keyword>
<dbReference type="AlphaFoldDB" id="A0A0E0QAX5"/>
<reference evidence="3" key="1">
    <citation type="submission" date="2013-06" db="EMBL/GenBank/DDBJ databases">
        <authorList>
            <person name="Zhao Q."/>
        </authorList>
    </citation>
    <scope>NUCLEOTIDE SEQUENCE</scope>
    <source>
        <strain evidence="3">cv. W1943</strain>
    </source>
</reference>
<evidence type="ECO:0000313" key="2">
    <source>
        <dbReference type="EnsemblPlants" id="ORUFI07G22390.1"/>
    </source>
</evidence>
<dbReference type="Gramene" id="ORUFI07G22390.1">
    <property type="protein sequence ID" value="ORUFI07G22390.1"/>
    <property type="gene ID" value="ORUFI07G22390"/>
</dbReference>
<dbReference type="OMA" id="ESNSECC"/>